<accession>A0AA49GKP2</accession>
<dbReference type="Pfam" id="PF19643">
    <property type="entry name" value="DUF6146"/>
    <property type="match status" value="1"/>
</dbReference>
<proteinExistence type="predicted"/>
<reference evidence="2" key="2">
    <citation type="journal article" date="2024" name="Antonie Van Leeuwenhoek">
        <title>Roseihalotalea indica gen. nov., sp. nov., a halophilic Bacteroidetes from mesopelagic Southwest Indian Ocean with higher carbohydrate metabolic potential.</title>
        <authorList>
            <person name="Chen B."/>
            <person name="Zhang M."/>
            <person name="Lin D."/>
            <person name="Ye J."/>
            <person name="Tang K."/>
        </authorList>
    </citation>
    <scope>NUCLEOTIDE SEQUENCE</scope>
    <source>
        <strain evidence="2">TK19036</strain>
    </source>
</reference>
<sequence length="133" mass="15918">MKSLGYIMLFFLISAACAPSYTSSSRDRTQPNIVQPEDEEEYEVLIIDPDFDRWFQTNGRPVGFYSEQYYAQKNRQYVASWNEKVGRYGGNSPFQNIINYDYSEDYGIELNYQLFWYFKYIENAFGRRYNFPT</sequence>
<protein>
    <submittedName>
        <fullName evidence="2">DUF6146 family protein</fullName>
    </submittedName>
</protein>
<feature type="chain" id="PRO_5041392987" evidence="1">
    <location>
        <begin position="19"/>
        <end position="133"/>
    </location>
</feature>
<dbReference type="EMBL" id="CP120682">
    <property type="protein sequence ID" value="WKN35148.1"/>
    <property type="molecule type" value="Genomic_DNA"/>
</dbReference>
<dbReference type="InterPro" id="IPR046144">
    <property type="entry name" value="DUF6146"/>
</dbReference>
<keyword evidence="1" id="KW-0732">Signal</keyword>
<evidence type="ECO:0000313" key="2">
    <source>
        <dbReference type="EMBL" id="WKN35148.1"/>
    </source>
</evidence>
<organism evidence="2">
    <name type="scientific">Roseihalotalea indica</name>
    <dbReference type="NCBI Taxonomy" id="2867963"/>
    <lineage>
        <taxon>Bacteria</taxon>
        <taxon>Pseudomonadati</taxon>
        <taxon>Bacteroidota</taxon>
        <taxon>Cytophagia</taxon>
        <taxon>Cytophagales</taxon>
        <taxon>Catalimonadaceae</taxon>
        <taxon>Roseihalotalea</taxon>
    </lineage>
</organism>
<evidence type="ECO:0000256" key="1">
    <source>
        <dbReference type="SAM" id="SignalP"/>
    </source>
</evidence>
<name>A0AA49GKP2_9BACT</name>
<feature type="signal peptide" evidence="1">
    <location>
        <begin position="1"/>
        <end position="18"/>
    </location>
</feature>
<dbReference type="PROSITE" id="PS51257">
    <property type="entry name" value="PROKAR_LIPOPROTEIN"/>
    <property type="match status" value="1"/>
</dbReference>
<reference evidence="2" key="1">
    <citation type="journal article" date="2023" name="Comput. Struct. Biotechnol. J.">
        <title>Discovery of a novel marine Bacteroidetes with a rich repertoire of carbohydrate-active enzymes.</title>
        <authorList>
            <person name="Chen B."/>
            <person name="Liu G."/>
            <person name="Chen Q."/>
            <person name="Wang H."/>
            <person name="Liu L."/>
            <person name="Tang K."/>
        </authorList>
    </citation>
    <scope>NUCLEOTIDE SEQUENCE</scope>
    <source>
        <strain evidence="2">TK19036</strain>
    </source>
</reference>
<gene>
    <name evidence="2" type="ORF">K4G66_22485</name>
</gene>
<dbReference type="AlphaFoldDB" id="A0AA49GKP2"/>